<dbReference type="GO" id="GO:0006777">
    <property type="term" value="P:Mo-molybdopterin cofactor biosynthetic process"/>
    <property type="evidence" value="ECO:0007669"/>
    <property type="project" value="InterPro"/>
</dbReference>
<dbReference type="GO" id="GO:0000166">
    <property type="term" value="F:nucleotide binding"/>
    <property type="evidence" value="ECO:0007669"/>
    <property type="project" value="UniProtKB-KW"/>
</dbReference>
<proteinExistence type="predicted"/>
<dbReference type="GO" id="GO:1990133">
    <property type="term" value="C:molybdopterin adenylyltransferase complex"/>
    <property type="evidence" value="ECO:0007669"/>
    <property type="project" value="TreeGrafter"/>
</dbReference>
<name>A0A3B1CMG6_9ZZZZ</name>
<accession>A0A3B1CMG6</accession>
<sequence>MAKLRFFASVEEKMGMGMMEIPVDGSISIRDILELAVKRAGVDPGVLINNSLLYAVNQETATLDHEVVDGDEVAALPPLSGGA</sequence>
<keyword evidence="1" id="KW-0547">Nucleotide-binding</keyword>
<evidence type="ECO:0000256" key="1">
    <source>
        <dbReference type="ARBA" id="ARBA00022741"/>
    </source>
</evidence>
<dbReference type="InterPro" id="IPR012675">
    <property type="entry name" value="Beta-grasp_dom_sf"/>
</dbReference>
<reference evidence="2" key="1">
    <citation type="submission" date="2018-06" db="EMBL/GenBank/DDBJ databases">
        <authorList>
            <person name="Zhirakovskaya E."/>
        </authorList>
    </citation>
    <scope>NUCLEOTIDE SEQUENCE</scope>
</reference>
<dbReference type="SUPFAM" id="SSF54285">
    <property type="entry name" value="MoaD/ThiS"/>
    <property type="match status" value="1"/>
</dbReference>
<gene>
    <name evidence="2" type="ORF">MNBD_NITROSPINAE03-260</name>
</gene>
<dbReference type="CDD" id="cd00754">
    <property type="entry name" value="Ubl_MoaD"/>
    <property type="match status" value="1"/>
</dbReference>
<organism evidence="2">
    <name type="scientific">hydrothermal vent metagenome</name>
    <dbReference type="NCBI Taxonomy" id="652676"/>
    <lineage>
        <taxon>unclassified sequences</taxon>
        <taxon>metagenomes</taxon>
        <taxon>ecological metagenomes</taxon>
    </lineage>
</organism>
<dbReference type="PANTHER" id="PTHR33359:SF1">
    <property type="entry name" value="MOLYBDOPTERIN SYNTHASE SULFUR CARRIER SUBUNIT"/>
    <property type="match status" value="1"/>
</dbReference>
<dbReference type="Pfam" id="PF02597">
    <property type="entry name" value="ThiS"/>
    <property type="match status" value="1"/>
</dbReference>
<dbReference type="Gene3D" id="3.10.20.30">
    <property type="match status" value="1"/>
</dbReference>
<dbReference type="InterPro" id="IPR044672">
    <property type="entry name" value="MOCS2A"/>
</dbReference>
<dbReference type="InterPro" id="IPR016155">
    <property type="entry name" value="Mopterin_synth/thiamin_S_b"/>
</dbReference>
<dbReference type="EMBL" id="UOGB01000169">
    <property type="protein sequence ID" value="VAX20075.1"/>
    <property type="molecule type" value="Genomic_DNA"/>
</dbReference>
<dbReference type="PANTHER" id="PTHR33359">
    <property type="entry name" value="MOLYBDOPTERIN SYNTHASE SULFUR CARRIER SUBUNIT"/>
    <property type="match status" value="1"/>
</dbReference>
<dbReference type="InterPro" id="IPR003749">
    <property type="entry name" value="ThiS/MoaD-like"/>
</dbReference>
<evidence type="ECO:0008006" key="3">
    <source>
        <dbReference type="Google" id="ProtNLM"/>
    </source>
</evidence>
<evidence type="ECO:0000313" key="2">
    <source>
        <dbReference type="EMBL" id="VAX20075.1"/>
    </source>
</evidence>
<protein>
    <recommendedName>
        <fullName evidence="3">Molybdopterin synthase sulfur carrier subunit</fullName>
    </recommendedName>
</protein>
<dbReference type="AlphaFoldDB" id="A0A3B1CMG6"/>